<dbReference type="Proteomes" id="UP000637628">
    <property type="component" value="Unassembled WGS sequence"/>
</dbReference>
<accession>A0ABQ3ZBT1</accession>
<keyword evidence="2" id="KW-1185">Reference proteome</keyword>
<reference evidence="1 2" key="1">
    <citation type="submission" date="2021-01" db="EMBL/GenBank/DDBJ databases">
        <title>Whole genome shotgun sequence of Actinoplanes durhamensis NBRC 14914.</title>
        <authorList>
            <person name="Komaki H."/>
            <person name="Tamura T."/>
        </authorList>
    </citation>
    <scope>NUCLEOTIDE SEQUENCE [LARGE SCALE GENOMIC DNA]</scope>
    <source>
        <strain evidence="1 2">NBRC 14914</strain>
    </source>
</reference>
<name>A0ABQ3ZBT1_9ACTN</name>
<dbReference type="EMBL" id="BOML01000075">
    <property type="protein sequence ID" value="GIE07285.1"/>
    <property type="molecule type" value="Genomic_DNA"/>
</dbReference>
<evidence type="ECO:0000313" key="1">
    <source>
        <dbReference type="EMBL" id="GIE07285.1"/>
    </source>
</evidence>
<proteinExistence type="predicted"/>
<protein>
    <submittedName>
        <fullName evidence="1">Uncharacterized protein</fullName>
    </submittedName>
</protein>
<gene>
    <name evidence="1" type="ORF">Adu01nite_86350</name>
</gene>
<organism evidence="1 2">
    <name type="scientific">Paractinoplanes durhamensis</name>
    <dbReference type="NCBI Taxonomy" id="113563"/>
    <lineage>
        <taxon>Bacteria</taxon>
        <taxon>Bacillati</taxon>
        <taxon>Actinomycetota</taxon>
        <taxon>Actinomycetes</taxon>
        <taxon>Micromonosporales</taxon>
        <taxon>Micromonosporaceae</taxon>
        <taxon>Paractinoplanes</taxon>
    </lineage>
</organism>
<sequence>MSHRKRTGAWDFQQDNDDLSQTLSDAMAGRIDLDLLTIRSRRFSLNHDDPRRILTVKILVPHGWHESCDNCPACRCVMRDWHLHSTGGCGCSGGASLTA</sequence>
<evidence type="ECO:0000313" key="2">
    <source>
        <dbReference type="Proteomes" id="UP000637628"/>
    </source>
</evidence>
<comment type="caution">
    <text evidence="1">The sequence shown here is derived from an EMBL/GenBank/DDBJ whole genome shotgun (WGS) entry which is preliminary data.</text>
</comment>